<protein>
    <recommendedName>
        <fullName evidence="1">Transposase IS30-like HTH domain-containing protein</fullName>
    </recommendedName>
</protein>
<dbReference type="Pfam" id="PF13936">
    <property type="entry name" value="HTH_38"/>
    <property type="match status" value="1"/>
</dbReference>
<proteinExistence type="predicted"/>
<dbReference type="KEGG" id="ebm:SG0102_02130"/>
<keyword evidence="3" id="KW-1185">Reference proteome</keyword>
<reference evidence="2 3" key="1">
    <citation type="submission" date="2018-11" db="EMBL/GenBank/DDBJ databases">
        <title>Novel Erysipelotrichaceae bacterium isolated from small intestine of a swine.</title>
        <authorList>
            <person name="Kim J.S."/>
            <person name="Choe H."/>
            <person name="Lee Y.R."/>
            <person name="Kim K.M."/>
            <person name="Park D.S."/>
        </authorList>
    </citation>
    <scope>NUCLEOTIDE SEQUENCE [LARGE SCALE GENOMIC DNA]</scope>
    <source>
        <strain evidence="2 3">SG0102</strain>
    </source>
</reference>
<sequence length="95" mass="10634">MGKSNSETCGYQKHMNLKVRVTIEDGTKNGLNKAQIAKVINKDPTTVAKEIKNHRIISGSPCKAPHECANYKKCKHGRSCVSVRLNIHNYKIMII</sequence>
<dbReference type="Proteomes" id="UP000268059">
    <property type="component" value="Chromosome"/>
</dbReference>
<gene>
    <name evidence="2" type="ORF">SG0102_02130</name>
</gene>
<evidence type="ECO:0000313" key="2">
    <source>
        <dbReference type="EMBL" id="BBH25279.1"/>
    </source>
</evidence>
<name>A0A3G9JQE9_9FIRM</name>
<dbReference type="AlphaFoldDB" id="A0A3G9JQE9"/>
<evidence type="ECO:0000259" key="1">
    <source>
        <dbReference type="Pfam" id="PF13936"/>
    </source>
</evidence>
<evidence type="ECO:0000313" key="3">
    <source>
        <dbReference type="Proteomes" id="UP000268059"/>
    </source>
</evidence>
<feature type="domain" description="Transposase IS30-like HTH" evidence="1">
    <location>
        <begin position="13"/>
        <end position="52"/>
    </location>
</feature>
<dbReference type="OrthoDB" id="9776104at2"/>
<dbReference type="InParanoid" id="A0A3G9JQE9"/>
<dbReference type="InterPro" id="IPR025246">
    <property type="entry name" value="IS30-like_HTH"/>
</dbReference>
<accession>A0A3G9JQE9</accession>
<dbReference type="EMBL" id="AP019309">
    <property type="protein sequence ID" value="BBH25279.1"/>
    <property type="molecule type" value="Genomic_DNA"/>
</dbReference>
<organism evidence="2 3">
    <name type="scientific">Intestinibaculum porci</name>
    <dbReference type="NCBI Taxonomy" id="2487118"/>
    <lineage>
        <taxon>Bacteria</taxon>
        <taxon>Bacillati</taxon>
        <taxon>Bacillota</taxon>
        <taxon>Erysipelotrichia</taxon>
        <taxon>Erysipelotrichales</taxon>
        <taxon>Erysipelotrichaceae</taxon>
        <taxon>Intestinibaculum</taxon>
    </lineage>
</organism>